<name>A0A1G6KB47_9PROT</name>
<evidence type="ECO:0000313" key="1">
    <source>
        <dbReference type="EMBL" id="SDC27546.1"/>
    </source>
</evidence>
<organism evidence="1 2">
    <name type="scientific">Belnapia rosea</name>
    <dbReference type="NCBI Taxonomy" id="938405"/>
    <lineage>
        <taxon>Bacteria</taxon>
        <taxon>Pseudomonadati</taxon>
        <taxon>Pseudomonadota</taxon>
        <taxon>Alphaproteobacteria</taxon>
        <taxon>Acetobacterales</taxon>
        <taxon>Roseomonadaceae</taxon>
        <taxon>Belnapia</taxon>
    </lineage>
</organism>
<dbReference type="STRING" id="938405.SAMN02927895_00625"/>
<accession>A0A1G6KB47</accession>
<dbReference type="RefSeq" id="WP_090660014.1">
    <property type="nucleotide sequence ID" value="NZ_FMZX01000001.1"/>
</dbReference>
<dbReference type="AlphaFoldDB" id="A0A1G6KB47"/>
<dbReference type="EMBL" id="FMZX01000001">
    <property type="protein sequence ID" value="SDC27546.1"/>
    <property type="molecule type" value="Genomic_DNA"/>
</dbReference>
<dbReference type="Proteomes" id="UP000198925">
    <property type="component" value="Unassembled WGS sequence"/>
</dbReference>
<keyword evidence="2" id="KW-1185">Reference proteome</keyword>
<evidence type="ECO:0000313" key="2">
    <source>
        <dbReference type="Proteomes" id="UP000198925"/>
    </source>
</evidence>
<gene>
    <name evidence="1" type="ORF">SAMN04487779_1001434</name>
</gene>
<dbReference type="PROSITE" id="PS51257">
    <property type="entry name" value="PROKAR_LIPOPROTEIN"/>
    <property type="match status" value="1"/>
</dbReference>
<protein>
    <recommendedName>
        <fullName evidence="3">Glycine zipper domain-containing protein</fullName>
    </recommendedName>
</protein>
<proteinExistence type="predicted"/>
<evidence type="ECO:0008006" key="3">
    <source>
        <dbReference type="Google" id="ProtNLM"/>
    </source>
</evidence>
<sequence>MRPIGLPALTFGAQPLGSACQVPPMQDPKTGIAADAGLGAAAGARLGSLSGKLGWGALTGTAAGIAGGCIYERDQRNG</sequence>
<reference evidence="1 2" key="1">
    <citation type="submission" date="2016-10" db="EMBL/GenBank/DDBJ databases">
        <authorList>
            <person name="de Groot N.N."/>
        </authorList>
    </citation>
    <scope>NUCLEOTIDE SEQUENCE [LARGE SCALE GENOMIC DNA]</scope>
    <source>
        <strain evidence="1 2">CPCC 100156</strain>
    </source>
</reference>